<evidence type="ECO:0000313" key="3">
    <source>
        <dbReference type="Proteomes" id="UP000233469"/>
    </source>
</evidence>
<dbReference type="EMBL" id="LLXL01000263">
    <property type="protein sequence ID" value="PKK75154.1"/>
    <property type="molecule type" value="Genomic_DNA"/>
</dbReference>
<name>A0A2N1NMS3_9GLOM</name>
<dbReference type="AlphaFoldDB" id="A0A2N1NMS3"/>
<sequence>MSNSLLAAALILDQKSLHQSHLVCGKVPTLPPKEPEIYYGAQIFIQTLTEGIPPDQQKLIYAGILLEDDCTLSNYKIKKEPTLNLILRLHGGRPYIFNLINLLKF</sequence>
<reference evidence="2 3" key="1">
    <citation type="submission" date="2016-04" db="EMBL/GenBank/DDBJ databases">
        <title>Genome analyses suggest a sexual origin of heterokaryosis in a supposedly ancient asexual fungus.</title>
        <authorList>
            <person name="Ropars J."/>
            <person name="Sedzielewska K."/>
            <person name="Noel J."/>
            <person name="Charron P."/>
            <person name="Farinelli L."/>
            <person name="Marton T."/>
            <person name="Kruger M."/>
            <person name="Pelin A."/>
            <person name="Brachmann A."/>
            <person name="Corradi N."/>
        </authorList>
    </citation>
    <scope>NUCLEOTIDE SEQUENCE [LARGE SCALE GENOMIC DNA]</scope>
    <source>
        <strain evidence="2 3">C2</strain>
    </source>
</reference>
<dbReference type="SUPFAM" id="SSF54236">
    <property type="entry name" value="Ubiquitin-like"/>
    <property type="match status" value="1"/>
</dbReference>
<dbReference type="VEuPathDB" id="FungiDB:FUN_023751"/>
<organism evidence="2 3">
    <name type="scientific">Rhizophagus irregularis</name>
    <dbReference type="NCBI Taxonomy" id="588596"/>
    <lineage>
        <taxon>Eukaryota</taxon>
        <taxon>Fungi</taxon>
        <taxon>Fungi incertae sedis</taxon>
        <taxon>Mucoromycota</taxon>
        <taxon>Glomeromycotina</taxon>
        <taxon>Glomeromycetes</taxon>
        <taxon>Glomerales</taxon>
        <taxon>Glomeraceae</taxon>
        <taxon>Rhizophagus</taxon>
    </lineage>
</organism>
<dbReference type="PANTHER" id="PTHR10666">
    <property type="entry name" value="UBIQUITIN"/>
    <property type="match status" value="1"/>
</dbReference>
<evidence type="ECO:0000259" key="1">
    <source>
        <dbReference type="PROSITE" id="PS50053"/>
    </source>
</evidence>
<evidence type="ECO:0000313" key="2">
    <source>
        <dbReference type="EMBL" id="PKK75154.1"/>
    </source>
</evidence>
<comment type="caution">
    <text evidence="2">The sequence shown here is derived from an EMBL/GenBank/DDBJ whole genome shotgun (WGS) entry which is preliminary data.</text>
</comment>
<accession>A0A2N1NMS3</accession>
<dbReference type="InterPro" id="IPR019956">
    <property type="entry name" value="Ubiquitin_dom"/>
</dbReference>
<dbReference type="PROSITE" id="PS50053">
    <property type="entry name" value="UBIQUITIN_2"/>
    <property type="match status" value="1"/>
</dbReference>
<protein>
    <recommendedName>
        <fullName evidence="1">Ubiquitin-like domain-containing protein</fullName>
    </recommendedName>
</protein>
<reference evidence="2 3" key="2">
    <citation type="submission" date="2017-10" db="EMBL/GenBank/DDBJ databases">
        <title>Extensive intraspecific genome diversity in a model arbuscular mycorrhizal fungus.</title>
        <authorList>
            <person name="Chen E.C.H."/>
            <person name="Morin E."/>
            <person name="Baudet D."/>
            <person name="Noel J."/>
            <person name="Ndikumana S."/>
            <person name="Charron P."/>
            <person name="St-Onge C."/>
            <person name="Giorgi J."/>
            <person name="Grigoriev I.V."/>
            <person name="Roux C."/>
            <person name="Martin F.M."/>
            <person name="Corradi N."/>
        </authorList>
    </citation>
    <scope>NUCLEOTIDE SEQUENCE [LARGE SCALE GENOMIC DNA]</scope>
    <source>
        <strain evidence="2 3">C2</strain>
    </source>
</reference>
<dbReference type="Proteomes" id="UP000233469">
    <property type="component" value="Unassembled WGS sequence"/>
</dbReference>
<dbReference type="PRINTS" id="PR00348">
    <property type="entry name" value="UBIQUITIN"/>
</dbReference>
<gene>
    <name evidence="2" type="ORF">RhiirC2_846259</name>
</gene>
<dbReference type="InterPro" id="IPR050158">
    <property type="entry name" value="Ubiquitin_ubiquitin-like"/>
</dbReference>
<dbReference type="Pfam" id="PF00240">
    <property type="entry name" value="ubiquitin"/>
    <property type="match status" value="1"/>
</dbReference>
<dbReference type="Gene3D" id="3.10.20.90">
    <property type="entry name" value="Phosphatidylinositol 3-kinase Catalytic Subunit, Chain A, domain 1"/>
    <property type="match status" value="1"/>
</dbReference>
<dbReference type="InterPro" id="IPR029071">
    <property type="entry name" value="Ubiquitin-like_domsf"/>
</dbReference>
<dbReference type="InterPro" id="IPR000626">
    <property type="entry name" value="Ubiquitin-like_dom"/>
</dbReference>
<proteinExistence type="predicted"/>
<feature type="domain" description="Ubiquitin-like" evidence="1">
    <location>
        <begin position="45"/>
        <end position="92"/>
    </location>
</feature>